<evidence type="ECO:0000256" key="6">
    <source>
        <dbReference type="PROSITE-ProRule" id="PRU00708"/>
    </source>
</evidence>
<evidence type="ECO:0000256" key="4">
    <source>
        <dbReference type="ARBA" id="ARBA00022946"/>
    </source>
</evidence>
<feature type="repeat" description="PPR" evidence="6">
    <location>
        <begin position="503"/>
        <end position="537"/>
    </location>
</feature>
<keyword evidence="3" id="KW-0677">Repeat</keyword>
<dbReference type="AlphaFoldDB" id="A0A3S4NP45"/>
<name>A0A3S4NP45_9MAGN</name>
<keyword evidence="9" id="KW-1185">Reference proteome</keyword>
<dbReference type="FunFam" id="1.25.40.10:FF:000394">
    <property type="entry name" value="Pentatricopeptide repeat-containing protein, mitochondrial"/>
    <property type="match status" value="1"/>
</dbReference>
<dbReference type="GO" id="GO:0005739">
    <property type="term" value="C:mitochondrion"/>
    <property type="evidence" value="ECO:0007669"/>
    <property type="project" value="UniProtKB-SubCell"/>
</dbReference>
<feature type="compositionally biased region" description="Acidic residues" evidence="7">
    <location>
        <begin position="125"/>
        <end position="134"/>
    </location>
</feature>
<keyword evidence="4" id="KW-0809">Transit peptide</keyword>
<dbReference type="SUPFAM" id="SSF48452">
    <property type="entry name" value="TPR-like"/>
    <property type="match status" value="1"/>
</dbReference>
<feature type="repeat" description="PPR" evidence="6">
    <location>
        <begin position="540"/>
        <end position="574"/>
    </location>
</feature>
<dbReference type="PROSITE" id="PS51375">
    <property type="entry name" value="PPR"/>
    <property type="match status" value="3"/>
</dbReference>
<dbReference type="NCBIfam" id="TIGR00756">
    <property type="entry name" value="PPR"/>
    <property type="match status" value="2"/>
</dbReference>
<keyword evidence="5" id="KW-0496">Mitochondrion</keyword>
<comment type="caution">
    <text evidence="8">The sequence shown here is derived from an EMBL/GenBank/DDBJ whole genome shotgun (WGS) entry which is preliminary data.</text>
</comment>
<proteinExistence type="inferred from homology"/>
<dbReference type="InterPro" id="IPR002885">
    <property type="entry name" value="PPR_rpt"/>
</dbReference>
<sequence length="624" mass="70384">MWALRRAANSFRSRSRIRVLRACCAKSGNVNDDLENGVGNHEHGRFTAIRCIELKKLPLNLSVTVSLCVETRSFSSHPGAESSGDEENLEDGFLELDAPLETHDTGESNADENNIEGLLSEVETFDDDDDDDADGNLSEASLKGLDLTKDESGGSESRKRNSTSELLKVIMDTPQQSIHVAIKMWFDEGNRLGNTEISFVLLQLRKCRKFEKALKFLDVVEHHKSPDLDERDYASHLDLIAKVHGLEKAEKYIAEIPKLFQGQVVYQTLLANCAAAFNAKKAEEVFNKMRDLGIPLSAFSCNQLLLLYARHDKKKVFDLLLMMEKEHVKPTHFTYQLLLDAKGRSEDISGMEQVFETMKAEEIEPGVPLQALVARYYITSGLNEKADAVLKEMEGENIEENRAACKTLISLYAALGNADEVSRIWKVCEARPLLDECAAAIIAWGKLGQIAKAEAVFDIMVKRFKRFASKHYPALLNVYADHKLLARGKELVKRMSDDGYKIGPLTWNALVKLYAEAGEVEKADSILEKVTRQNPEQRLLYSSYMVLLEKYAERGDIHNAEKIFHRLRKRGYTSRIKQYKSLLQAYVNAKAPAYGFRERMKADNMFPNEMVALQLAQVDAFGKT</sequence>
<dbReference type="GO" id="GO:0003729">
    <property type="term" value="F:mRNA binding"/>
    <property type="evidence" value="ECO:0007669"/>
    <property type="project" value="UniProtKB-ARBA"/>
</dbReference>
<dbReference type="Pfam" id="PF01535">
    <property type="entry name" value="PPR"/>
    <property type="match status" value="1"/>
</dbReference>
<comment type="similarity">
    <text evidence="2">Belongs to the PPR family. P subfamily.</text>
</comment>
<evidence type="ECO:0000256" key="7">
    <source>
        <dbReference type="SAM" id="MobiDB-lite"/>
    </source>
</evidence>
<gene>
    <name evidence="8" type="ORF">CKAN_00834100</name>
</gene>
<dbReference type="InterPro" id="IPR011990">
    <property type="entry name" value="TPR-like_helical_dom_sf"/>
</dbReference>
<dbReference type="Pfam" id="PF13812">
    <property type="entry name" value="PPR_3"/>
    <property type="match status" value="2"/>
</dbReference>
<dbReference type="STRING" id="337451.A0A3S4NP45"/>
<dbReference type="OrthoDB" id="185373at2759"/>
<reference evidence="8 9" key="1">
    <citation type="journal article" date="2019" name="Nat. Plants">
        <title>Stout camphor tree genome fills gaps in understanding of flowering plant genome evolution.</title>
        <authorList>
            <person name="Chaw S.M."/>
            <person name="Liu Y.C."/>
            <person name="Wu Y.W."/>
            <person name="Wang H.Y."/>
            <person name="Lin C.I."/>
            <person name="Wu C.S."/>
            <person name="Ke H.M."/>
            <person name="Chang L.Y."/>
            <person name="Hsu C.Y."/>
            <person name="Yang H.T."/>
            <person name="Sudianto E."/>
            <person name="Hsu M.H."/>
            <person name="Wu K.P."/>
            <person name="Wang L.N."/>
            <person name="Leebens-Mack J.H."/>
            <person name="Tsai I.J."/>
        </authorList>
    </citation>
    <scope>NUCLEOTIDE SEQUENCE [LARGE SCALE GENOMIC DNA]</scope>
    <source>
        <strain evidence="9">cv. Chaw 1501</strain>
        <tissue evidence="8">Young leaves</tissue>
    </source>
</reference>
<protein>
    <submittedName>
        <fullName evidence="8">Pentatricopeptide repeat-containing protein, mitochondrial</fullName>
    </submittedName>
</protein>
<evidence type="ECO:0000256" key="5">
    <source>
        <dbReference type="ARBA" id="ARBA00023128"/>
    </source>
</evidence>
<evidence type="ECO:0000256" key="1">
    <source>
        <dbReference type="ARBA" id="ARBA00004173"/>
    </source>
</evidence>
<dbReference type="PANTHER" id="PTHR45717">
    <property type="entry name" value="OS12G0527900 PROTEIN"/>
    <property type="match status" value="1"/>
</dbReference>
<dbReference type="Gene3D" id="1.25.40.10">
    <property type="entry name" value="Tetratricopeptide repeat domain"/>
    <property type="match status" value="3"/>
</dbReference>
<evidence type="ECO:0000256" key="2">
    <source>
        <dbReference type="ARBA" id="ARBA00007626"/>
    </source>
</evidence>
<evidence type="ECO:0000256" key="3">
    <source>
        <dbReference type="ARBA" id="ARBA00022737"/>
    </source>
</evidence>
<dbReference type="Proteomes" id="UP000283530">
    <property type="component" value="Unassembled WGS sequence"/>
</dbReference>
<comment type="subcellular location">
    <subcellularLocation>
        <location evidence="1">Mitochondrion</location>
    </subcellularLocation>
</comment>
<evidence type="ECO:0000313" key="9">
    <source>
        <dbReference type="Proteomes" id="UP000283530"/>
    </source>
</evidence>
<organism evidence="8 9">
    <name type="scientific">Cinnamomum micranthum f. kanehirae</name>
    <dbReference type="NCBI Taxonomy" id="337451"/>
    <lineage>
        <taxon>Eukaryota</taxon>
        <taxon>Viridiplantae</taxon>
        <taxon>Streptophyta</taxon>
        <taxon>Embryophyta</taxon>
        <taxon>Tracheophyta</taxon>
        <taxon>Spermatophyta</taxon>
        <taxon>Magnoliopsida</taxon>
        <taxon>Magnoliidae</taxon>
        <taxon>Laurales</taxon>
        <taxon>Lauraceae</taxon>
        <taxon>Cinnamomum</taxon>
    </lineage>
</organism>
<dbReference type="EMBL" id="QPKB01000003">
    <property type="protein sequence ID" value="RWR79747.1"/>
    <property type="molecule type" value="Genomic_DNA"/>
</dbReference>
<evidence type="ECO:0000313" key="8">
    <source>
        <dbReference type="EMBL" id="RWR79747.1"/>
    </source>
</evidence>
<dbReference type="PANTHER" id="PTHR45717:SF15">
    <property type="entry name" value="AGL218WP"/>
    <property type="match status" value="1"/>
</dbReference>
<feature type="compositionally biased region" description="Basic and acidic residues" evidence="7">
    <location>
        <begin position="146"/>
        <end position="159"/>
    </location>
</feature>
<feature type="repeat" description="PPR" evidence="6">
    <location>
        <begin position="331"/>
        <end position="365"/>
    </location>
</feature>
<accession>A0A3S4NP45</accession>
<feature type="region of interest" description="Disordered" evidence="7">
    <location>
        <begin position="125"/>
        <end position="165"/>
    </location>
</feature>